<name>A0A3G4ZZH5_9VIRU</name>
<reference evidence="1" key="1">
    <citation type="submission" date="2018-10" db="EMBL/GenBank/DDBJ databases">
        <title>Hidden diversity of soil giant viruses.</title>
        <authorList>
            <person name="Schulz F."/>
            <person name="Alteio L."/>
            <person name="Goudeau D."/>
            <person name="Ryan E.M."/>
            <person name="Malmstrom R.R."/>
            <person name="Blanchard J."/>
            <person name="Woyke T."/>
        </authorList>
    </citation>
    <scope>NUCLEOTIDE SEQUENCE</scope>
    <source>
        <strain evidence="1">GAV1</strain>
    </source>
</reference>
<gene>
    <name evidence="1" type="ORF">Gaeavirus28_1</name>
</gene>
<protein>
    <submittedName>
        <fullName evidence="1">Uncharacterized protein</fullName>
    </submittedName>
</protein>
<evidence type="ECO:0000313" key="1">
    <source>
        <dbReference type="EMBL" id="AYV80302.1"/>
    </source>
</evidence>
<proteinExistence type="predicted"/>
<accession>A0A3G4ZZH5</accession>
<organism evidence="1">
    <name type="scientific">Gaeavirus sp</name>
    <dbReference type="NCBI Taxonomy" id="2487767"/>
    <lineage>
        <taxon>Viruses</taxon>
        <taxon>Varidnaviria</taxon>
        <taxon>Bamfordvirae</taxon>
        <taxon>Nucleocytoviricota</taxon>
        <taxon>Megaviricetes</taxon>
        <taxon>Imitervirales</taxon>
        <taxon>Mimiviridae</taxon>
        <taxon>Klosneuvirinae</taxon>
    </lineage>
</organism>
<dbReference type="EMBL" id="MK072226">
    <property type="protein sequence ID" value="AYV80302.1"/>
    <property type="molecule type" value="Genomic_DNA"/>
</dbReference>
<feature type="non-terminal residue" evidence="1">
    <location>
        <position position="460"/>
    </location>
</feature>
<sequence length="460" mass="53043">MNSDPVYNLEYVFNQVKDIGRLVQTIRIDRKSVIFGDKLWVILNKILSSSEINSDLKTELGNYVFNNQVLDAVERRIDSLKTLDINAYPDYYMNNIIKMYLQSDAAQVNLLTLLHMALDIGELEYILSKYTTNNIAPCYIPKIYDDNLFFKIFDMIFQIGSKFKAKYKMNIPESQKLFPQLIIKYITNLFTTYGSNLIIQMGKFKINKDQIKLFFDTVMGDDLTTELYNITANDTYEERIYKVIYGYLRDDYDTNQDNPAFEYILSITYKIYFDLLDLYSFNKNYIPIDTFISLYFYMGAFHNSLVNVGETVAPSLFRELISYDINSKNKLLNTKAYLTTNDLVPNEDIVNLLNAAYDKINITQFEPSQNSIKIIPDHIKYIPAEITQLYCILKPKLSTDVDTVINKINEINIILSNPNPANNAADSLFAQLSSTIKLDDTPSVTSLITSQNDLDILGID</sequence>